<accession>A0A087TWT7</accession>
<keyword evidence="2" id="KW-1185">Reference proteome</keyword>
<name>A0A087TWT7_STEMI</name>
<reference evidence="1 2" key="1">
    <citation type="submission" date="2013-11" db="EMBL/GenBank/DDBJ databases">
        <title>Genome sequencing of Stegodyphus mimosarum.</title>
        <authorList>
            <person name="Bechsgaard J."/>
        </authorList>
    </citation>
    <scope>NUCLEOTIDE SEQUENCE [LARGE SCALE GENOMIC DNA]</scope>
</reference>
<protein>
    <submittedName>
        <fullName evidence="1">Uncharacterized protein</fullName>
    </submittedName>
</protein>
<gene>
    <name evidence="1" type="ORF">X975_03202</name>
</gene>
<proteinExistence type="predicted"/>
<dbReference type="AlphaFoldDB" id="A0A087TWT7"/>
<organism evidence="1 2">
    <name type="scientific">Stegodyphus mimosarum</name>
    <name type="common">African social velvet spider</name>
    <dbReference type="NCBI Taxonomy" id="407821"/>
    <lineage>
        <taxon>Eukaryota</taxon>
        <taxon>Metazoa</taxon>
        <taxon>Ecdysozoa</taxon>
        <taxon>Arthropoda</taxon>
        <taxon>Chelicerata</taxon>
        <taxon>Arachnida</taxon>
        <taxon>Araneae</taxon>
        <taxon>Araneomorphae</taxon>
        <taxon>Entelegynae</taxon>
        <taxon>Eresoidea</taxon>
        <taxon>Eresidae</taxon>
        <taxon>Stegodyphus</taxon>
    </lineage>
</organism>
<evidence type="ECO:0000313" key="1">
    <source>
        <dbReference type="EMBL" id="KFM69576.1"/>
    </source>
</evidence>
<dbReference type="EMBL" id="KK117112">
    <property type="protein sequence ID" value="KFM69576.1"/>
    <property type="molecule type" value="Genomic_DNA"/>
</dbReference>
<dbReference type="Proteomes" id="UP000054359">
    <property type="component" value="Unassembled WGS sequence"/>
</dbReference>
<feature type="non-terminal residue" evidence="1">
    <location>
        <position position="51"/>
    </location>
</feature>
<sequence length="51" mass="5869">MSNSPAHVEEDVWEGTCRMFSFRAVVSAREIDVEKLFLSQKMRVIAENARP</sequence>
<evidence type="ECO:0000313" key="2">
    <source>
        <dbReference type="Proteomes" id="UP000054359"/>
    </source>
</evidence>